<dbReference type="EMBL" id="JAHRIQ010062428">
    <property type="protein sequence ID" value="MEQ2241926.1"/>
    <property type="molecule type" value="Genomic_DNA"/>
</dbReference>
<reference evidence="1 2" key="1">
    <citation type="submission" date="2021-06" db="EMBL/GenBank/DDBJ databases">
        <authorList>
            <person name="Palmer J.M."/>
        </authorList>
    </citation>
    <scope>NUCLEOTIDE SEQUENCE [LARGE SCALE GENOMIC DNA]</scope>
    <source>
        <strain evidence="2">if_2019</strain>
        <tissue evidence="1">Muscle</tissue>
    </source>
</reference>
<dbReference type="Proteomes" id="UP001482620">
    <property type="component" value="Unassembled WGS sequence"/>
</dbReference>
<accession>A0ABV0UCF1</accession>
<proteinExistence type="predicted"/>
<name>A0ABV0UCF1_9TELE</name>
<gene>
    <name evidence="1" type="ORF">ILYODFUR_030404</name>
</gene>
<protein>
    <submittedName>
        <fullName evidence="1">Uncharacterized protein</fullName>
    </submittedName>
</protein>
<organism evidence="1 2">
    <name type="scientific">Ilyodon furcidens</name>
    <name type="common">goldbreast splitfin</name>
    <dbReference type="NCBI Taxonomy" id="33524"/>
    <lineage>
        <taxon>Eukaryota</taxon>
        <taxon>Metazoa</taxon>
        <taxon>Chordata</taxon>
        <taxon>Craniata</taxon>
        <taxon>Vertebrata</taxon>
        <taxon>Euteleostomi</taxon>
        <taxon>Actinopterygii</taxon>
        <taxon>Neopterygii</taxon>
        <taxon>Teleostei</taxon>
        <taxon>Neoteleostei</taxon>
        <taxon>Acanthomorphata</taxon>
        <taxon>Ovalentaria</taxon>
        <taxon>Atherinomorphae</taxon>
        <taxon>Cyprinodontiformes</taxon>
        <taxon>Goodeidae</taxon>
        <taxon>Ilyodon</taxon>
    </lineage>
</organism>
<comment type="caution">
    <text evidence="1">The sequence shown here is derived from an EMBL/GenBank/DDBJ whole genome shotgun (WGS) entry which is preliminary data.</text>
</comment>
<evidence type="ECO:0000313" key="1">
    <source>
        <dbReference type="EMBL" id="MEQ2241926.1"/>
    </source>
</evidence>
<keyword evidence="2" id="KW-1185">Reference proteome</keyword>
<sequence length="104" mass="11542">MTARTMMITWLYQCRKEDKLSMTPVVTEKLVQSNICNASTVSVAKLAKGLGSGSPTSIRSAGFADLHKVGSILPSHSPYTGFQTVTTWNAQWPWRYLCLLLEFS</sequence>
<evidence type="ECO:0000313" key="2">
    <source>
        <dbReference type="Proteomes" id="UP001482620"/>
    </source>
</evidence>